<comment type="caution">
    <text evidence="1">The sequence shown here is derived from an EMBL/GenBank/DDBJ whole genome shotgun (WGS) entry which is preliminary data.</text>
</comment>
<proteinExistence type="predicted"/>
<dbReference type="RefSeq" id="WP_211313257.1">
    <property type="nucleotide sequence ID" value="NZ_BAAABL010000038.1"/>
</dbReference>
<reference evidence="1 2" key="1">
    <citation type="journal article" date="2019" name="Int. J. Syst. Evol. Microbiol.">
        <title>The Global Catalogue of Microorganisms (GCM) 10K type strain sequencing project: providing services to taxonomists for standard genome sequencing and annotation.</title>
        <authorList>
            <consortium name="The Broad Institute Genomics Platform"/>
            <consortium name="The Broad Institute Genome Sequencing Center for Infectious Disease"/>
            <person name="Wu L."/>
            <person name="Ma J."/>
        </authorList>
    </citation>
    <scope>NUCLEOTIDE SEQUENCE [LARGE SCALE GENOMIC DNA]</scope>
    <source>
        <strain evidence="1 2">JCM 16330</strain>
    </source>
</reference>
<keyword evidence="2" id="KW-1185">Reference proteome</keyword>
<organism evidence="1 2">
    <name type="scientific">Halarchaeum salinum</name>
    <dbReference type="NCBI Taxonomy" id="489912"/>
    <lineage>
        <taxon>Archaea</taxon>
        <taxon>Methanobacteriati</taxon>
        <taxon>Methanobacteriota</taxon>
        <taxon>Stenosarchaea group</taxon>
        <taxon>Halobacteria</taxon>
        <taxon>Halobacteriales</taxon>
        <taxon>Halobacteriaceae</taxon>
    </lineage>
</organism>
<sequence length="388" mass="44424">MSTTQQADSEIHEDQLLNFLVNSLEEEVPLSLANNAEITAEDIYEVLVGACADGTSVSTLCASSQNGPAANTILYHLRTKFEPERLERVANTLLQQDIVELLPEQVEVCADLHLRPYYGDEDDTQSLYHSEAKRGTTAFHAYATLYARVKNKRYTLAVRRLEDGDTASSVLAEFFGVLDGLDTEVKAVYLDRGFYDSKCLTLLQAHNYAYVIPIIRWGKTIQQELSEGWSRVIQHDLTGKIDGHSWTVEFPVYIDCTYLNGKYDKHGVARHGYAADAPFIETPRDARYHYAKRFGIESSYRLSEQAIATTTTRDATVRLLYVVVSLLLQNVWRYLHYEYVATPRRGGRRLWWWPYKEFVNMVRRAAWTALAVRRAVPANRPPDDRFHR</sequence>
<evidence type="ECO:0000313" key="1">
    <source>
        <dbReference type="EMBL" id="GAA0297178.1"/>
    </source>
</evidence>
<dbReference type="AlphaFoldDB" id="A0AAV3S6H1"/>
<dbReference type="NCBIfam" id="NF033541">
    <property type="entry name" value="transpos_ISH3"/>
    <property type="match status" value="1"/>
</dbReference>
<accession>A0AAV3S6H1</accession>
<name>A0AAV3S6H1_9EURY</name>
<dbReference type="EMBL" id="BAAABL010000038">
    <property type="protein sequence ID" value="GAA0297178.1"/>
    <property type="molecule type" value="Genomic_DNA"/>
</dbReference>
<dbReference type="Proteomes" id="UP001500837">
    <property type="component" value="Unassembled WGS sequence"/>
</dbReference>
<protein>
    <submittedName>
        <fullName evidence="1">ISH3-like element ISH27-2 family transposase</fullName>
    </submittedName>
</protein>
<evidence type="ECO:0000313" key="2">
    <source>
        <dbReference type="Proteomes" id="UP001500837"/>
    </source>
</evidence>
<dbReference type="PANTHER" id="PTHR33252:SF2">
    <property type="entry name" value="TRANSPOSASE IS4-LIKE DOMAIN-CONTAINING PROTEIN"/>
    <property type="match status" value="1"/>
</dbReference>
<gene>
    <name evidence="1" type="ORF">GCM10009066_09390</name>
</gene>
<dbReference type="PANTHER" id="PTHR33252">
    <property type="entry name" value="THIRD ORF IN TRANSPOSON ISC1160"/>
    <property type="match status" value="1"/>
</dbReference>